<keyword evidence="2" id="KW-1185">Reference proteome</keyword>
<sequence length="120" mass="12799">MGGHSSPARPALSRATHSWPVAEFLLPPPSLPGPLSLPPAWLQDTPHCLSPSPCPHPPFLPSHPKKPTQSSFLFCPQNALHSQTHRPQAQSSSTALPPSLLFLSLGMVNSSSYGRLKGGR</sequence>
<accession>A0ABN9ZH24</accession>
<reference evidence="1" key="1">
    <citation type="submission" date="2023-12" db="EMBL/GenBank/DDBJ databases">
        <authorList>
            <person name="Brown T."/>
        </authorList>
    </citation>
    <scope>NUCLEOTIDE SEQUENCE</scope>
</reference>
<organism evidence="1 2">
    <name type="scientific">Pipistrellus nathusii</name>
    <name type="common">Nathusius' pipistrelle</name>
    <dbReference type="NCBI Taxonomy" id="59473"/>
    <lineage>
        <taxon>Eukaryota</taxon>
        <taxon>Metazoa</taxon>
        <taxon>Chordata</taxon>
        <taxon>Craniata</taxon>
        <taxon>Vertebrata</taxon>
        <taxon>Euteleostomi</taxon>
        <taxon>Mammalia</taxon>
        <taxon>Eutheria</taxon>
        <taxon>Laurasiatheria</taxon>
        <taxon>Chiroptera</taxon>
        <taxon>Yangochiroptera</taxon>
        <taxon>Vespertilionidae</taxon>
        <taxon>Pipistrellus</taxon>
    </lineage>
</organism>
<dbReference type="Proteomes" id="UP001314169">
    <property type="component" value="Chromosome 16"/>
</dbReference>
<evidence type="ECO:0000313" key="2">
    <source>
        <dbReference type="Proteomes" id="UP001314169"/>
    </source>
</evidence>
<proteinExistence type="predicted"/>
<gene>
    <name evidence="1" type="ORF">MPIPNATIZW_LOCUS5933</name>
</gene>
<dbReference type="EMBL" id="OY882873">
    <property type="protein sequence ID" value="CAK6437627.1"/>
    <property type="molecule type" value="Genomic_DNA"/>
</dbReference>
<evidence type="ECO:0000313" key="1">
    <source>
        <dbReference type="EMBL" id="CAK6437627.1"/>
    </source>
</evidence>
<name>A0ABN9ZH24_PIPNA</name>
<protein>
    <submittedName>
        <fullName evidence="1">Uncharacterized protein</fullName>
    </submittedName>
</protein>